<dbReference type="EMBL" id="BAFK01000012">
    <property type="protein sequence ID" value="GAB59353.1"/>
    <property type="molecule type" value="Genomic_DNA"/>
</dbReference>
<keyword evidence="3" id="KW-1185">Reference proteome</keyword>
<organism evidence="2 3">
    <name type="scientific">Rheinheimera nanhaiensis E407-8</name>
    <dbReference type="NCBI Taxonomy" id="562729"/>
    <lineage>
        <taxon>Bacteria</taxon>
        <taxon>Pseudomonadati</taxon>
        <taxon>Pseudomonadota</taxon>
        <taxon>Gammaproteobacteria</taxon>
        <taxon>Chromatiales</taxon>
        <taxon>Chromatiaceae</taxon>
        <taxon>Rheinheimera</taxon>
    </lineage>
</organism>
<keyword evidence="1" id="KW-0732">Signal</keyword>
<feature type="signal peptide" evidence="1">
    <location>
        <begin position="1"/>
        <end position="35"/>
    </location>
</feature>
<protein>
    <recommendedName>
        <fullName evidence="4">Secreted protein</fullName>
    </recommendedName>
</protein>
<proteinExistence type="predicted"/>
<dbReference type="AlphaFoldDB" id="I1DZ75"/>
<evidence type="ECO:0000313" key="2">
    <source>
        <dbReference type="EMBL" id="GAB59353.1"/>
    </source>
</evidence>
<comment type="caution">
    <text evidence="2">The sequence shown here is derived from an EMBL/GenBank/DDBJ whole genome shotgun (WGS) entry which is preliminary data.</text>
</comment>
<evidence type="ECO:0008006" key="4">
    <source>
        <dbReference type="Google" id="ProtNLM"/>
    </source>
</evidence>
<dbReference type="STRING" id="562729.RNAN_2355"/>
<evidence type="ECO:0000256" key="1">
    <source>
        <dbReference type="SAM" id="SignalP"/>
    </source>
</evidence>
<name>I1DZ75_9GAMM</name>
<gene>
    <name evidence="2" type="ORF">RNAN_2355</name>
</gene>
<reference evidence="2 3" key="1">
    <citation type="journal article" date="2012" name="J. Bacteriol.">
        <title>Genome Sequence of the Protease-Producing Bacterium Rheinheimera nanhaiensis E407-8T, Isolated from Deep-Sea Sediment of the South China Sea.</title>
        <authorList>
            <person name="Zhang X.-Y."/>
            <person name="Zhang Y.-J."/>
            <person name="Qin Q.-L."/>
            <person name="Xie B.-B."/>
            <person name="Chen X.-L."/>
            <person name="Zhou B.-C."/>
            <person name="Zhang Y.-Z."/>
        </authorList>
    </citation>
    <scope>NUCLEOTIDE SEQUENCE [LARGE SCALE GENOMIC DNA]</scope>
    <source>
        <strain evidence="2 3">E407-8</strain>
    </source>
</reference>
<accession>I1DZ75</accession>
<dbReference type="Proteomes" id="UP000004374">
    <property type="component" value="Unassembled WGS sequence"/>
</dbReference>
<feature type="chain" id="PRO_5003639030" description="Secreted protein" evidence="1">
    <location>
        <begin position="36"/>
        <end position="198"/>
    </location>
</feature>
<sequence>MILHYCKPFCMALMLPARLTCLLFLLAAPLSSVKAAPGAHGPNGEHLTTDTTAQTTLLPRFETFSEQFELVGELQSQQLVLHLHQYQTNAAVMHAEIELETANLSSKARFIAQQQHYLLQDTALLEQLQQQGRHEIIITVITDDAADLLTASLEHKDADDEHGDTAHHQQHGHFPWWTLALLPAFAGGMLFQHKRAGQ</sequence>
<evidence type="ECO:0000313" key="3">
    <source>
        <dbReference type="Proteomes" id="UP000004374"/>
    </source>
</evidence>